<dbReference type="AlphaFoldDB" id="Q7VCN0"/>
<dbReference type="EMBL" id="AE017126">
    <property type="protein sequence ID" value="AAP99754.1"/>
    <property type="molecule type" value="Genomic_DNA"/>
</dbReference>
<dbReference type="KEGG" id="pma:Pro_0710"/>
<dbReference type="GO" id="GO:0016616">
    <property type="term" value="F:oxidoreductase activity, acting on the CH-OH group of donors, NAD or NADP as acceptor"/>
    <property type="evidence" value="ECO:0007669"/>
    <property type="project" value="TreeGrafter"/>
</dbReference>
<dbReference type="SMR" id="Q7VCN0"/>
<dbReference type="InterPro" id="IPR002347">
    <property type="entry name" value="SDR_fam"/>
</dbReference>
<organism evidence="1 2">
    <name type="scientific">Prochlorococcus marinus (strain SARG / CCMP1375 / SS120)</name>
    <dbReference type="NCBI Taxonomy" id="167539"/>
    <lineage>
        <taxon>Bacteria</taxon>
        <taxon>Bacillati</taxon>
        <taxon>Cyanobacteriota</taxon>
        <taxon>Cyanophyceae</taxon>
        <taxon>Synechococcales</taxon>
        <taxon>Prochlorococcaceae</taxon>
        <taxon>Prochlorococcus</taxon>
    </lineage>
</organism>
<dbReference type="STRING" id="167539.Pro_0710"/>
<proteinExistence type="predicted"/>
<gene>
    <name evidence="1" type="primary">fabG</name>
    <name evidence="1" type="ordered locus">Pro_0710</name>
</gene>
<keyword evidence="2" id="KW-1185">Reference proteome</keyword>
<dbReference type="PRINTS" id="PR00081">
    <property type="entry name" value="GDHRDH"/>
</dbReference>
<dbReference type="Proteomes" id="UP000001420">
    <property type="component" value="Chromosome"/>
</dbReference>
<dbReference type="PATRIC" id="fig|167539.5.peg.750"/>
<name>Q7VCN0_PROMA</name>
<dbReference type="RefSeq" id="WP_011124862.1">
    <property type="nucleotide sequence ID" value="NC_005042.1"/>
</dbReference>
<dbReference type="Gene3D" id="3.40.50.720">
    <property type="entry name" value="NAD(P)-binding Rossmann-like Domain"/>
    <property type="match status" value="1"/>
</dbReference>
<evidence type="ECO:0000313" key="2">
    <source>
        <dbReference type="Proteomes" id="UP000001420"/>
    </source>
</evidence>
<dbReference type="PANTHER" id="PTHR45458">
    <property type="entry name" value="SHORT-CHAIN DEHYDROGENASE/REDUCTASE SDR"/>
    <property type="match status" value="1"/>
</dbReference>
<accession>Q7VCN0</accession>
<sequence>MATYLVTGANRGIGLEYCKQLKNRGDDVIGTCRSCEKELFDLGVRVESDVDITSGESVLRLIKTLKGVKIDVLIQNAGILEANSFSNFDPESITRQFEVNALSPLCFTRAIINNLSCGSKVILMSSRMGSISDNSSGGSYGYRMSKVALCMAGKSLAIDLIPQGIAVALLHPGLVSTRMTGFTQQGITPKQSVEGLLERIDSLSLENTGLFWHANGEILPW</sequence>
<dbReference type="EnsemblBacteria" id="AAP99754">
    <property type="protein sequence ID" value="AAP99754"/>
    <property type="gene ID" value="Pro_0710"/>
</dbReference>
<dbReference type="InterPro" id="IPR052184">
    <property type="entry name" value="SDR_enzymes"/>
</dbReference>
<dbReference type="PANTHER" id="PTHR45458:SF1">
    <property type="entry name" value="SHORT CHAIN DEHYDROGENASE"/>
    <property type="match status" value="1"/>
</dbReference>
<dbReference type="SUPFAM" id="SSF51735">
    <property type="entry name" value="NAD(P)-binding Rossmann-fold domains"/>
    <property type="match status" value="1"/>
</dbReference>
<evidence type="ECO:0000313" key="1">
    <source>
        <dbReference type="EMBL" id="AAP99754.1"/>
    </source>
</evidence>
<dbReference type="InterPro" id="IPR036291">
    <property type="entry name" value="NAD(P)-bd_dom_sf"/>
</dbReference>
<reference evidence="1 2" key="1">
    <citation type="journal article" date="2003" name="Proc. Natl. Acad. Sci. U.S.A.">
        <title>Genome sequence of the cyanobacterium Prochlorococcus marinus SS120, a nearly minimal oxyphototrophic genome.</title>
        <authorList>
            <person name="Dufresne A."/>
            <person name="Salanoubat M."/>
            <person name="Partensky F."/>
            <person name="Artiguenave F."/>
            <person name="Axmann I.M."/>
            <person name="Barbe V."/>
            <person name="Duprat S."/>
            <person name="Galperin M.Y."/>
            <person name="Koonin E.V."/>
            <person name="Le Gall F."/>
            <person name="Makarova K.S."/>
            <person name="Ostrowski M."/>
            <person name="Oztas S."/>
            <person name="Robert C."/>
            <person name="Rogozin I.B."/>
            <person name="Scanlan D.J."/>
            <person name="Tandeau de Marsac N."/>
            <person name="Weissenbach J."/>
            <person name="Wincker P."/>
            <person name="Wolf Y.I."/>
            <person name="Hess W.R."/>
        </authorList>
    </citation>
    <scope>NUCLEOTIDE SEQUENCE [LARGE SCALE GENOMIC DNA]</scope>
    <source>
        <strain evidence="2">SARG / CCMP1375 / SS120</strain>
    </source>
</reference>
<dbReference type="eggNOG" id="COG1028">
    <property type="taxonomic scope" value="Bacteria"/>
</dbReference>
<dbReference type="CDD" id="cd05325">
    <property type="entry name" value="carb_red_sniffer_like_SDR_c"/>
    <property type="match status" value="1"/>
</dbReference>
<dbReference type="HOGENOM" id="CLU_010194_9_1_3"/>
<dbReference type="Pfam" id="PF00106">
    <property type="entry name" value="adh_short"/>
    <property type="match status" value="1"/>
</dbReference>
<dbReference type="OrthoDB" id="9785826at2"/>
<protein>
    <submittedName>
        <fullName evidence="1">Short-chain dehydrogenase/reductase family enzyme</fullName>
    </submittedName>
</protein>